<evidence type="ECO:0000313" key="4">
    <source>
        <dbReference type="Proteomes" id="UP000054632"/>
    </source>
</evidence>
<dbReference type="Proteomes" id="UP000054826">
    <property type="component" value="Unassembled WGS sequence"/>
</dbReference>
<dbReference type="Proteomes" id="UP000054805">
    <property type="component" value="Unassembled WGS sequence"/>
</dbReference>
<dbReference type="EMBL" id="JYDV01000028">
    <property type="protein sequence ID" value="KRZ40237.1"/>
    <property type="molecule type" value="Genomic_DNA"/>
</dbReference>
<gene>
    <name evidence="1" type="ORF">T4A_278</name>
    <name evidence="2" type="ORF">T4B_11505</name>
    <name evidence="3" type="ORF">T4C_10259</name>
</gene>
<reference evidence="4 5" key="1">
    <citation type="submission" date="2015-01" db="EMBL/GenBank/DDBJ databases">
        <title>Evolution of Trichinella species and genotypes.</title>
        <authorList>
            <person name="Korhonen P.K."/>
            <person name="Edoardo P."/>
            <person name="Giuseppe L.R."/>
            <person name="Gasser R.B."/>
        </authorList>
    </citation>
    <scope>NUCLEOTIDE SEQUENCE [LARGE SCALE GENOMIC DNA]</scope>
    <source>
        <strain evidence="1">ISS13</strain>
        <strain evidence="3">ISS176</strain>
        <strain evidence="2">ISS588</strain>
    </source>
</reference>
<accession>A0A0V1H8D8</accession>
<proteinExistence type="predicted"/>
<dbReference type="AlphaFoldDB" id="A0A0V1H8D8"/>
<keyword evidence="5" id="KW-1185">Reference proteome</keyword>
<sequence length="206" mass="23939">MSLLSVSISGFIADSDYSEYFSDMGLIPEVILVDQKVLRIDVQPLCDCERYRKFWELEEIDIVYQLEIESPAEGSTIIRRDLPFFHDIDDILLSRVDKSGAQKMITELMELLKIGSFELLKWSSNYVDVVFSRDSLLNTKGSVPYDPDFLAPFHFLIGKGYRNIHEISDDDDNDPSVLNPNRQRTEHTVEINTTWLVANLWKRWKN</sequence>
<evidence type="ECO:0000313" key="5">
    <source>
        <dbReference type="Proteomes" id="UP000054805"/>
    </source>
</evidence>
<evidence type="ECO:0000313" key="3">
    <source>
        <dbReference type="EMBL" id="KRZ40237.1"/>
    </source>
</evidence>
<protein>
    <submittedName>
        <fullName evidence="2">Uncharacterized protein</fullName>
    </submittedName>
</protein>
<comment type="caution">
    <text evidence="2">The sequence shown here is derived from an EMBL/GenBank/DDBJ whole genome shotgun (WGS) entry which is preliminary data.</text>
</comment>
<dbReference type="EMBL" id="JYDS01000436">
    <property type="protein sequence ID" value="KRZ06625.1"/>
    <property type="molecule type" value="Genomic_DNA"/>
</dbReference>
<evidence type="ECO:0000313" key="2">
    <source>
        <dbReference type="EMBL" id="KRZ06625.1"/>
    </source>
</evidence>
<evidence type="ECO:0000313" key="1">
    <source>
        <dbReference type="EMBL" id="KRY70719.1"/>
    </source>
</evidence>
<dbReference type="EMBL" id="JYDR01000068">
    <property type="protein sequence ID" value="KRY70719.1"/>
    <property type="molecule type" value="Genomic_DNA"/>
</dbReference>
<organism evidence="2 5">
    <name type="scientific">Trichinella pseudospiralis</name>
    <name type="common">Parasitic roundworm</name>
    <dbReference type="NCBI Taxonomy" id="6337"/>
    <lineage>
        <taxon>Eukaryota</taxon>
        <taxon>Metazoa</taxon>
        <taxon>Ecdysozoa</taxon>
        <taxon>Nematoda</taxon>
        <taxon>Enoplea</taxon>
        <taxon>Dorylaimia</taxon>
        <taxon>Trichinellida</taxon>
        <taxon>Trichinellidae</taxon>
        <taxon>Trichinella</taxon>
    </lineage>
</organism>
<dbReference type="Proteomes" id="UP000054632">
    <property type="component" value="Unassembled WGS sequence"/>
</dbReference>
<name>A0A0V1H8D8_TRIPS</name>